<dbReference type="AlphaFoldDB" id="A0A6J3LXT7"/>
<keyword evidence="1" id="KW-1185">Reference proteome</keyword>
<proteinExistence type="predicted"/>
<gene>
    <name evidence="2" type="ORF">K489DRAFT_46853</name>
</gene>
<protein>
    <submittedName>
        <fullName evidence="2">Uncharacterized protein</fullName>
    </submittedName>
</protein>
<dbReference type="RefSeq" id="XP_033457140.1">
    <property type="nucleotide sequence ID" value="XM_033608641.1"/>
</dbReference>
<accession>A0A6J3LXT7</accession>
<dbReference type="GeneID" id="54366441"/>
<evidence type="ECO:0000313" key="2">
    <source>
        <dbReference type="RefSeq" id="XP_033457140.1"/>
    </source>
</evidence>
<reference evidence="2" key="3">
    <citation type="submission" date="2025-08" db="UniProtKB">
        <authorList>
            <consortium name="RefSeq"/>
        </authorList>
    </citation>
    <scope>IDENTIFICATION</scope>
    <source>
        <strain evidence="2">CBS 342.82</strain>
    </source>
</reference>
<evidence type="ECO:0000313" key="1">
    <source>
        <dbReference type="Proteomes" id="UP000504637"/>
    </source>
</evidence>
<reference evidence="2" key="2">
    <citation type="submission" date="2020-04" db="EMBL/GenBank/DDBJ databases">
        <authorList>
            <consortium name="NCBI Genome Project"/>
        </authorList>
    </citation>
    <scope>NUCLEOTIDE SEQUENCE</scope>
    <source>
        <strain evidence="2">CBS 342.82</strain>
    </source>
</reference>
<name>A0A6J3LXT7_9PEZI</name>
<organism evidence="2">
    <name type="scientific">Dissoconium aciculare CBS 342.82</name>
    <dbReference type="NCBI Taxonomy" id="1314786"/>
    <lineage>
        <taxon>Eukaryota</taxon>
        <taxon>Fungi</taxon>
        <taxon>Dikarya</taxon>
        <taxon>Ascomycota</taxon>
        <taxon>Pezizomycotina</taxon>
        <taxon>Dothideomycetes</taxon>
        <taxon>Dothideomycetidae</taxon>
        <taxon>Mycosphaerellales</taxon>
        <taxon>Dissoconiaceae</taxon>
        <taxon>Dissoconium</taxon>
    </lineage>
</organism>
<sequence length="84" mass="9428">MFRGLIDPLVCDSPLPACAECDLMRQCVIVILVMVLIASRFTHYEQSNRVEAVMSNESSPASGRVRVISEWVENQSRHFCLANS</sequence>
<reference evidence="2" key="1">
    <citation type="submission" date="2020-01" db="EMBL/GenBank/DDBJ databases">
        <authorList>
            <consortium name="DOE Joint Genome Institute"/>
            <person name="Haridas S."/>
            <person name="Albert R."/>
            <person name="Binder M."/>
            <person name="Bloem J."/>
            <person name="Labutti K."/>
            <person name="Salamov A."/>
            <person name="Andreopoulos B."/>
            <person name="Baker S.E."/>
            <person name="Barry K."/>
            <person name="Bills G."/>
            <person name="Bluhm B.H."/>
            <person name="Cannon C."/>
            <person name="Castanera R."/>
            <person name="Culley D.E."/>
            <person name="Daum C."/>
            <person name="Ezra D."/>
            <person name="Gonzalez J.B."/>
            <person name="Henrissat B."/>
            <person name="Kuo A."/>
            <person name="Liang C."/>
            <person name="Lipzen A."/>
            <person name="Lutzoni F."/>
            <person name="Magnuson J."/>
            <person name="Mondo S."/>
            <person name="Nolan M."/>
            <person name="Ohm R."/>
            <person name="Pangilinan J."/>
            <person name="Park H.-J."/>
            <person name="Ramirez L."/>
            <person name="Alfaro M."/>
            <person name="Sun H."/>
            <person name="Tritt A."/>
            <person name="Yoshinaga Y."/>
            <person name="Zwiers L.-H."/>
            <person name="Turgeon B.G."/>
            <person name="Goodwin S.B."/>
            <person name="Spatafora J.W."/>
            <person name="Crous P.W."/>
            <person name="Grigoriev I.V."/>
        </authorList>
    </citation>
    <scope>NUCLEOTIDE SEQUENCE</scope>
    <source>
        <strain evidence="2">CBS 342.82</strain>
    </source>
</reference>
<dbReference type="Proteomes" id="UP000504637">
    <property type="component" value="Unplaced"/>
</dbReference>